<keyword evidence="4 7" id="KW-0255">Endonuclease</keyword>
<dbReference type="GO" id="GO:0004521">
    <property type="term" value="F:RNA endonuclease activity"/>
    <property type="evidence" value="ECO:0007669"/>
    <property type="project" value="UniProtKB-UniRule"/>
</dbReference>
<dbReference type="PANTHER" id="PTHR46986:SF1">
    <property type="entry name" value="ENDORIBONUCLEASE YBEY, CHLOROPLASTIC"/>
    <property type="match status" value="1"/>
</dbReference>
<name>A0A0A2MKD6_9FLAO</name>
<comment type="subcellular location">
    <subcellularLocation>
        <location evidence="7">Cytoplasm</location>
    </subcellularLocation>
</comment>
<evidence type="ECO:0000256" key="6">
    <source>
        <dbReference type="ARBA" id="ARBA00022833"/>
    </source>
</evidence>
<dbReference type="GO" id="GO:0006364">
    <property type="term" value="P:rRNA processing"/>
    <property type="evidence" value="ECO:0007669"/>
    <property type="project" value="UniProtKB-UniRule"/>
</dbReference>
<dbReference type="STRING" id="1121898.GCA_000422725_02465"/>
<keyword evidence="7" id="KW-0690">Ribosome biogenesis</keyword>
<keyword evidence="9" id="KW-1185">Reference proteome</keyword>
<dbReference type="InterPro" id="IPR023091">
    <property type="entry name" value="MetalPrtase_cat_dom_sf_prd"/>
</dbReference>
<comment type="similarity">
    <text evidence="1 7">Belongs to the endoribonuclease YbeY family.</text>
</comment>
<dbReference type="AlphaFoldDB" id="A0A0A2MKD6"/>
<gene>
    <name evidence="7" type="primary">ybeY</name>
    <name evidence="8" type="ORF">Q766_11500</name>
</gene>
<evidence type="ECO:0000256" key="7">
    <source>
        <dbReference type="HAMAP-Rule" id="MF_00009"/>
    </source>
</evidence>
<evidence type="ECO:0000256" key="3">
    <source>
        <dbReference type="ARBA" id="ARBA00022723"/>
    </source>
</evidence>
<accession>A0A0A2MKD6</accession>
<protein>
    <recommendedName>
        <fullName evidence="7">Endoribonuclease YbeY</fullName>
        <ecNumber evidence="7">3.1.-.-</ecNumber>
    </recommendedName>
</protein>
<dbReference type="GO" id="GO:0004222">
    <property type="term" value="F:metalloendopeptidase activity"/>
    <property type="evidence" value="ECO:0007669"/>
    <property type="project" value="InterPro"/>
</dbReference>
<keyword evidence="6 7" id="KW-0862">Zinc</keyword>
<evidence type="ECO:0000256" key="5">
    <source>
        <dbReference type="ARBA" id="ARBA00022801"/>
    </source>
</evidence>
<reference evidence="8 9" key="1">
    <citation type="submission" date="2013-09" db="EMBL/GenBank/DDBJ databases">
        <authorList>
            <person name="Zeng Z."/>
            <person name="Chen C."/>
        </authorList>
    </citation>
    <scope>NUCLEOTIDE SEQUENCE [LARGE SCALE GENOMIC DNA]</scope>
    <source>
        <strain evidence="8 9">WB 4.1-42</strain>
    </source>
</reference>
<evidence type="ECO:0000256" key="4">
    <source>
        <dbReference type="ARBA" id="ARBA00022759"/>
    </source>
</evidence>
<keyword evidence="5 7" id="KW-0378">Hydrolase</keyword>
<dbReference type="HAMAP" id="MF_00009">
    <property type="entry name" value="Endoribonucl_YbeY"/>
    <property type="match status" value="1"/>
</dbReference>
<dbReference type="GO" id="GO:0005737">
    <property type="term" value="C:cytoplasm"/>
    <property type="evidence" value="ECO:0007669"/>
    <property type="project" value="UniProtKB-SubCell"/>
</dbReference>
<dbReference type="PANTHER" id="PTHR46986">
    <property type="entry name" value="ENDORIBONUCLEASE YBEY, CHLOROPLASTIC"/>
    <property type="match status" value="1"/>
</dbReference>
<proteinExistence type="inferred from homology"/>
<keyword evidence="3 7" id="KW-0479">Metal-binding</keyword>
<comment type="function">
    <text evidence="7">Single strand-specific metallo-endoribonuclease involved in late-stage 70S ribosome quality control and in maturation of the 3' terminus of the 16S rRNA.</text>
</comment>
<evidence type="ECO:0000313" key="8">
    <source>
        <dbReference type="EMBL" id="KGO92734.1"/>
    </source>
</evidence>
<keyword evidence="2 7" id="KW-0540">Nuclease</keyword>
<dbReference type="GO" id="GO:0008270">
    <property type="term" value="F:zinc ion binding"/>
    <property type="evidence" value="ECO:0007669"/>
    <property type="project" value="UniProtKB-UniRule"/>
</dbReference>
<dbReference type="Gene3D" id="3.40.390.30">
    <property type="entry name" value="Metalloproteases ('zincins'), catalytic domain"/>
    <property type="match status" value="1"/>
</dbReference>
<evidence type="ECO:0000313" key="9">
    <source>
        <dbReference type="Proteomes" id="UP000030111"/>
    </source>
</evidence>
<dbReference type="OrthoDB" id="9811984at2"/>
<keyword evidence="7" id="KW-0698">rRNA processing</keyword>
<keyword evidence="7" id="KW-0963">Cytoplasm</keyword>
<feature type="binding site" evidence="7">
    <location>
        <position position="115"/>
    </location>
    <ligand>
        <name>Zn(2+)</name>
        <dbReference type="ChEBI" id="CHEBI:29105"/>
        <note>catalytic</note>
    </ligand>
</feature>
<dbReference type="InterPro" id="IPR002036">
    <property type="entry name" value="YbeY"/>
</dbReference>
<dbReference type="eggNOG" id="COG0319">
    <property type="taxonomic scope" value="Bacteria"/>
</dbReference>
<dbReference type="NCBIfam" id="TIGR00043">
    <property type="entry name" value="rRNA maturation RNase YbeY"/>
    <property type="match status" value="1"/>
</dbReference>
<sequence length="139" mass="16328">MISFNYENDFELPDEAKYEEWISEIIDSEDKTEGEINYIFCNDDYLLEKNIEFLNHDTLTDIISFDYSMGNLISGDIFISTERVKDNAIDFNVAFEEELKRVMAHGVLHYCGYKDKTEDDVAVMRAKEEEKIALFHVEQ</sequence>
<dbReference type="Pfam" id="PF02130">
    <property type="entry name" value="YbeY"/>
    <property type="match status" value="1"/>
</dbReference>
<evidence type="ECO:0000256" key="2">
    <source>
        <dbReference type="ARBA" id="ARBA00022722"/>
    </source>
</evidence>
<comment type="caution">
    <text evidence="8">The sequence shown here is derived from an EMBL/GenBank/DDBJ whole genome shotgun (WGS) entry which is preliminary data.</text>
</comment>
<organism evidence="8 9">
    <name type="scientific">Flavobacterium subsaxonicum WB 4.1-42 = DSM 21790</name>
    <dbReference type="NCBI Taxonomy" id="1121898"/>
    <lineage>
        <taxon>Bacteria</taxon>
        <taxon>Pseudomonadati</taxon>
        <taxon>Bacteroidota</taxon>
        <taxon>Flavobacteriia</taxon>
        <taxon>Flavobacteriales</taxon>
        <taxon>Flavobacteriaceae</taxon>
        <taxon>Flavobacterium</taxon>
    </lineage>
</organism>
<dbReference type="SUPFAM" id="SSF55486">
    <property type="entry name" value="Metalloproteases ('zincins'), catalytic domain"/>
    <property type="match status" value="1"/>
</dbReference>
<dbReference type="RefSeq" id="WP_026992815.1">
    <property type="nucleotide sequence ID" value="NZ_JRLY01000008.1"/>
</dbReference>
<comment type="cofactor">
    <cofactor evidence="7">
        <name>Zn(2+)</name>
        <dbReference type="ChEBI" id="CHEBI:29105"/>
    </cofactor>
    <text evidence="7">Binds 1 zinc ion.</text>
</comment>
<dbReference type="Proteomes" id="UP000030111">
    <property type="component" value="Unassembled WGS sequence"/>
</dbReference>
<evidence type="ECO:0000256" key="1">
    <source>
        <dbReference type="ARBA" id="ARBA00010875"/>
    </source>
</evidence>
<dbReference type="EMBL" id="JRLY01000008">
    <property type="protein sequence ID" value="KGO92734.1"/>
    <property type="molecule type" value="Genomic_DNA"/>
</dbReference>
<feature type="binding site" evidence="7">
    <location>
        <position position="109"/>
    </location>
    <ligand>
        <name>Zn(2+)</name>
        <dbReference type="ChEBI" id="CHEBI:29105"/>
        <note>catalytic</note>
    </ligand>
</feature>
<dbReference type="EC" id="3.1.-.-" evidence="7"/>
<feature type="binding site" evidence="7">
    <location>
        <position position="105"/>
    </location>
    <ligand>
        <name>Zn(2+)</name>
        <dbReference type="ChEBI" id="CHEBI:29105"/>
        <note>catalytic</note>
    </ligand>
</feature>